<dbReference type="PANTHER" id="PTHR30189:SF1">
    <property type="entry name" value="LPS-ASSEMBLY PROTEIN LPTD"/>
    <property type="match status" value="1"/>
</dbReference>
<proteinExistence type="predicted"/>
<comment type="caution">
    <text evidence="3">The sequence shown here is derived from an EMBL/GenBank/DDBJ whole genome shotgun (WGS) entry which is preliminary data.</text>
</comment>
<dbReference type="GO" id="GO:0009279">
    <property type="term" value="C:cell outer membrane"/>
    <property type="evidence" value="ECO:0007669"/>
    <property type="project" value="TreeGrafter"/>
</dbReference>
<dbReference type="InterPro" id="IPR045659">
    <property type="entry name" value="LptD_2"/>
</dbReference>
<dbReference type="AlphaFoldDB" id="A0A2A2GE19"/>
<dbReference type="PANTHER" id="PTHR30189">
    <property type="entry name" value="LPS-ASSEMBLY PROTEIN"/>
    <property type="match status" value="1"/>
</dbReference>
<keyword evidence="4" id="KW-1185">Reference proteome</keyword>
<dbReference type="Proteomes" id="UP000218831">
    <property type="component" value="Unassembled WGS sequence"/>
</dbReference>
<evidence type="ECO:0000313" key="4">
    <source>
        <dbReference type="Proteomes" id="UP000218831"/>
    </source>
</evidence>
<feature type="compositionally biased region" description="Low complexity" evidence="1">
    <location>
        <begin position="30"/>
        <end position="51"/>
    </location>
</feature>
<dbReference type="EMBL" id="NSKE01000002">
    <property type="protein sequence ID" value="PAU95157.1"/>
    <property type="molecule type" value="Genomic_DNA"/>
</dbReference>
<organism evidence="3 4">
    <name type="scientific">Fodinibius salipaludis</name>
    <dbReference type="NCBI Taxonomy" id="2032627"/>
    <lineage>
        <taxon>Bacteria</taxon>
        <taxon>Pseudomonadati</taxon>
        <taxon>Balneolota</taxon>
        <taxon>Balneolia</taxon>
        <taxon>Balneolales</taxon>
        <taxon>Balneolaceae</taxon>
        <taxon>Fodinibius</taxon>
    </lineage>
</organism>
<feature type="domain" description="LPS-assembly protein LptD central" evidence="2">
    <location>
        <begin position="196"/>
        <end position="693"/>
    </location>
</feature>
<reference evidence="3 4" key="1">
    <citation type="submission" date="2017-08" db="EMBL/GenBank/DDBJ databases">
        <title>Aliifodinibius alkalisoli sp. nov., isolated from saline alkaline soil.</title>
        <authorList>
            <person name="Liu D."/>
            <person name="Zhang G."/>
        </authorList>
    </citation>
    <scope>NUCLEOTIDE SEQUENCE [LARGE SCALE GENOMIC DNA]</scope>
    <source>
        <strain evidence="3 4">WN023</strain>
    </source>
</reference>
<accession>A0A2A2GE19</accession>
<name>A0A2A2GE19_9BACT</name>
<evidence type="ECO:0000259" key="2">
    <source>
        <dbReference type="Pfam" id="PF19838"/>
    </source>
</evidence>
<feature type="region of interest" description="Disordered" evidence="1">
    <location>
        <begin position="28"/>
        <end position="51"/>
    </location>
</feature>
<dbReference type="Pfam" id="PF19838">
    <property type="entry name" value="LptD_2"/>
    <property type="match status" value="1"/>
</dbReference>
<evidence type="ECO:0000256" key="1">
    <source>
        <dbReference type="SAM" id="MobiDB-lite"/>
    </source>
</evidence>
<protein>
    <recommendedName>
        <fullName evidence="2">LPS-assembly protein LptD central domain-containing protein</fullName>
    </recommendedName>
</protein>
<evidence type="ECO:0000313" key="3">
    <source>
        <dbReference type="EMBL" id="PAU95157.1"/>
    </source>
</evidence>
<dbReference type="InterPro" id="IPR050218">
    <property type="entry name" value="LptD"/>
</dbReference>
<dbReference type="GO" id="GO:1990351">
    <property type="term" value="C:transporter complex"/>
    <property type="evidence" value="ECO:0007669"/>
    <property type="project" value="TreeGrafter"/>
</dbReference>
<sequence length="894" mass="102065">MLLLFLGTNQPLWGQDTTAVQDTLQEQTVPQGRPGAQQGQQSVSQPEQEGQVNFQASDSLTFDFEQNRIATLFGDANVVHSSGELKAGKVAMNLDSSLVSANTQTPQDTLSQPVLIRDGDRVRSNKIDFNYKTEKGRFEVARVGVQDGNLIGTKVKNESPHVVYLEDAIYSTCQLDHPHYYIQAAKMKVVDEEEIFFERARLFILDIPYPLIFPFGYLPGKFDQKQSGLLEPTYAYQQRQSRGIGLQNFGWFQYFNDYLTGQASADIFTSGSYYFNARSNYRIRDKLNGSIDIGYSKENSGLEPTDPNFTTNVQKSLSLSHSQDFSPYANLDANINLRTQDYNQRNSYDPDERAETSTRSNLNYRYRHPEGDYNFNASIRHNQNFATNVTTLSGPEITFNPKRFTPFSGDQQTTGGESSWYESLTVNYQNNFSSDFEFEPTAGDSATVNWFESLIDPAKYREATDNDDHYNFGFRQQVDMRMNQLIPSQYINVSAGGDYTEYWYPTSTRKTFNRDSVRVEEEQVRGFTSAREFSTNLNFSTKLYGLMNLNIGNFQSVRHVLTPSISFSYSPNFQSDSWGYYRTVQTDTAASPGQEPPTQRYSIFENEVYRGPTGREQRSINFSLNNTFEAKKVERDSTGEKKENIINLIDQLSLSSSYNFAADSLKLSNLNTSLRAKILPGLNIRANANFNFYDRNDQGARIDDFLIQTDNKPFELTSFSTSTSYSVKWGEGGFQSNDKPHYPQQYNPLNQSIFHPVDPHFNRQPVRGFNSPLSFSIDFSYRWNLNPSPNADNNKSATINARNINIKLTPKWDFRTQIGYDLVAKEFTPSQFSLSRNLHCWDLSFTMNPFGDNQYYFFSLRVNAGQLQSIFQKLPGLNNLERSSSNSGRRPRGF</sequence>
<gene>
    <name evidence="3" type="ORF">CK503_02860</name>
</gene>